<proteinExistence type="inferred from homology"/>
<keyword evidence="9" id="KW-1185">Reference proteome</keyword>
<comment type="similarity">
    <text evidence="2 7">Belongs to the group II decarboxylase family.</text>
</comment>
<dbReference type="InterPro" id="IPR015424">
    <property type="entry name" value="PyrdxlP-dep_Trfase"/>
</dbReference>
<evidence type="ECO:0000256" key="2">
    <source>
        <dbReference type="ARBA" id="ARBA00009533"/>
    </source>
</evidence>
<dbReference type="InterPro" id="IPR010977">
    <property type="entry name" value="Aromatic_deC"/>
</dbReference>
<reference evidence="8 9" key="1">
    <citation type="submission" date="2014-04" db="EMBL/GenBank/DDBJ databases">
        <title>Characterization and application of a salt tolerant electro-active bacterium.</title>
        <authorList>
            <person name="Yang L."/>
            <person name="Wei S."/>
            <person name="Tay Q.X.M."/>
        </authorList>
    </citation>
    <scope>NUCLEOTIDE SEQUENCE [LARGE SCALE GENOMIC DNA]</scope>
    <source>
        <strain evidence="8 9">LY1</strain>
    </source>
</reference>
<name>A0A074KZG1_9BACT</name>
<protein>
    <submittedName>
        <fullName evidence="8">Amino acid decarboxylase</fullName>
    </submittedName>
</protein>
<evidence type="ECO:0000256" key="4">
    <source>
        <dbReference type="ARBA" id="ARBA00022898"/>
    </source>
</evidence>
<dbReference type="GO" id="GO:0030170">
    <property type="term" value="F:pyridoxal phosphate binding"/>
    <property type="evidence" value="ECO:0007669"/>
    <property type="project" value="InterPro"/>
</dbReference>
<dbReference type="PRINTS" id="PR00800">
    <property type="entry name" value="YHDCRBOXLASE"/>
</dbReference>
<dbReference type="InterPro" id="IPR015422">
    <property type="entry name" value="PyrdxlP-dep_Trfase_small"/>
</dbReference>
<evidence type="ECO:0000313" key="9">
    <source>
        <dbReference type="Proteomes" id="UP000027821"/>
    </source>
</evidence>
<evidence type="ECO:0000256" key="1">
    <source>
        <dbReference type="ARBA" id="ARBA00001933"/>
    </source>
</evidence>
<dbReference type="Gene3D" id="1.20.1340.10">
    <property type="entry name" value="dopa decarboxylase, N-terminal domain"/>
    <property type="match status" value="1"/>
</dbReference>
<evidence type="ECO:0000256" key="7">
    <source>
        <dbReference type="RuleBase" id="RU000382"/>
    </source>
</evidence>
<dbReference type="InterPro" id="IPR002129">
    <property type="entry name" value="PyrdxlP-dep_de-COase"/>
</dbReference>
<sequence length="478" mass="54905">MDKKEFRKQAHQMVDWMADYLETKDSFHVSPKINPGEIYHQIPEMAPEEGEDYDAIFKDFKDIILPGMTHWQHPSFFGYFPANNSEPSILAEMLTATLGAQCMSWITSPAATELEERVLEWMRDAKGICSTWKGVIQDTASTATLSAILAARERACSYSINENGYSGREKFRVYSSEHVHSSIDKALKISGIGQSNLVRIAVDKTYAMRPADLEKAIQEDIINGFTPLCVVSALGTTSSTAIDPIKRIGEICQMYNIWHHIDAAFAGTALFLPECQWMIEGHETADSYVFNPHKWMFTNFDCSVLYLKNPHFLVNTFSLTPEYLKSNMDAEVNNYRDWGIQLGRRFRALKLWFVLRSYGLIGIRAKLRHHLALAKTLIMEMEAHHDIEILAPVPLNTICFRYNPTSRYTLDELNYINEKWMNLVNQSGRVFFTHTKLEGKFAIRWVIGQTDVEDFHIKEAWNLLLHKLPDAKPYVKEK</sequence>
<evidence type="ECO:0000256" key="5">
    <source>
        <dbReference type="ARBA" id="ARBA00023239"/>
    </source>
</evidence>
<dbReference type="EMBL" id="JMIH01000021">
    <property type="protein sequence ID" value="KEO73585.1"/>
    <property type="molecule type" value="Genomic_DNA"/>
</dbReference>
<feature type="modified residue" description="N6-(pyridoxal phosphate)lysine" evidence="6">
    <location>
        <position position="294"/>
    </location>
</feature>
<dbReference type="RefSeq" id="WP_035074448.1">
    <property type="nucleotide sequence ID" value="NZ_JMIH01000021.1"/>
</dbReference>
<keyword evidence="5 7" id="KW-0456">Lyase</keyword>
<dbReference type="OrthoDB" id="9803665at2"/>
<evidence type="ECO:0000313" key="8">
    <source>
        <dbReference type="EMBL" id="KEO73585.1"/>
    </source>
</evidence>
<dbReference type="PANTHER" id="PTHR11999">
    <property type="entry name" value="GROUP II PYRIDOXAL-5-PHOSPHATE DECARBOXYLASE"/>
    <property type="match status" value="1"/>
</dbReference>
<evidence type="ECO:0000256" key="3">
    <source>
        <dbReference type="ARBA" id="ARBA00022793"/>
    </source>
</evidence>
<comment type="caution">
    <text evidence="8">The sequence shown here is derived from an EMBL/GenBank/DDBJ whole genome shotgun (WGS) entry which is preliminary data.</text>
</comment>
<dbReference type="Proteomes" id="UP000027821">
    <property type="component" value="Unassembled WGS sequence"/>
</dbReference>
<dbReference type="GO" id="GO:0005737">
    <property type="term" value="C:cytoplasm"/>
    <property type="evidence" value="ECO:0007669"/>
    <property type="project" value="TreeGrafter"/>
</dbReference>
<keyword evidence="3" id="KW-0210">Decarboxylase</keyword>
<dbReference type="PANTHER" id="PTHR11999:SF70">
    <property type="entry name" value="MIP05841P"/>
    <property type="match status" value="1"/>
</dbReference>
<comment type="cofactor">
    <cofactor evidence="1 6 7">
        <name>pyridoxal 5'-phosphate</name>
        <dbReference type="ChEBI" id="CHEBI:597326"/>
    </cofactor>
</comment>
<dbReference type="GO" id="GO:0019752">
    <property type="term" value="P:carboxylic acid metabolic process"/>
    <property type="evidence" value="ECO:0007669"/>
    <property type="project" value="InterPro"/>
</dbReference>
<dbReference type="GO" id="GO:0006520">
    <property type="term" value="P:amino acid metabolic process"/>
    <property type="evidence" value="ECO:0007669"/>
    <property type="project" value="InterPro"/>
</dbReference>
<gene>
    <name evidence="8" type="ORF">EL17_11840</name>
</gene>
<organism evidence="8 9">
    <name type="scientific">Anditalea andensis</name>
    <dbReference type="NCBI Taxonomy" id="1048983"/>
    <lineage>
        <taxon>Bacteria</taxon>
        <taxon>Pseudomonadati</taxon>
        <taxon>Bacteroidota</taxon>
        <taxon>Cytophagia</taxon>
        <taxon>Cytophagales</taxon>
        <taxon>Cytophagaceae</taxon>
        <taxon>Anditalea</taxon>
    </lineage>
</organism>
<dbReference type="eggNOG" id="COG0076">
    <property type="taxonomic scope" value="Bacteria"/>
</dbReference>
<dbReference type="AlphaFoldDB" id="A0A074KZG1"/>
<dbReference type="Gene3D" id="3.90.1150.10">
    <property type="entry name" value="Aspartate Aminotransferase, domain 1"/>
    <property type="match status" value="1"/>
</dbReference>
<evidence type="ECO:0000256" key="6">
    <source>
        <dbReference type="PIRSR" id="PIRSR602129-50"/>
    </source>
</evidence>
<dbReference type="PROSITE" id="PS00392">
    <property type="entry name" value="DDC_GAD_HDC_YDC"/>
    <property type="match status" value="1"/>
</dbReference>
<dbReference type="InterPro" id="IPR015421">
    <property type="entry name" value="PyrdxlP-dep_Trfase_major"/>
</dbReference>
<accession>A0A074KZG1</accession>
<dbReference type="GO" id="GO:0016831">
    <property type="term" value="F:carboxy-lyase activity"/>
    <property type="evidence" value="ECO:0007669"/>
    <property type="project" value="UniProtKB-KW"/>
</dbReference>
<dbReference type="Pfam" id="PF00282">
    <property type="entry name" value="Pyridoxal_deC"/>
    <property type="match status" value="1"/>
</dbReference>
<dbReference type="Gene3D" id="3.40.640.10">
    <property type="entry name" value="Type I PLP-dependent aspartate aminotransferase-like (Major domain)"/>
    <property type="match status" value="1"/>
</dbReference>
<dbReference type="STRING" id="1048983.EL17_11840"/>
<dbReference type="InterPro" id="IPR021115">
    <property type="entry name" value="Pyridoxal-P_BS"/>
</dbReference>
<dbReference type="SUPFAM" id="SSF53383">
    <property type="entry name" value="PLP-dependent transferases"/>
    <property type="match status" value="1"/>
</dbReference>
<keyword evidence="4 6" id="KW-0663">Pyridoxal phosphate</keyword>